<name>A0A8S5NQB9_9CAUD</name>
<reference evidence="1" key="1">
    <citation type="journal article" date="2021" name="Proc. Natl. Acad. Sci. U.S.A.">
        <title>A Catalog of Tens of Thousands of Viruses from Human Metagenomes Reveals Hidden Associations with Chronic Diseases.</title>
        <authorList>
            <person name="Tisza M.J."/>
            <person name="Buck C.B."/>
        </authorList>
    </citation>
    <scope>NUCLEOTIDE SEQUENCE</scope>
    <source>
        <strain evidence="1">CtSP74</strain>
    </source>
</reference>
<dbReference type="EMBL" id="BK015221">
    <property type="protein sequence ID" value="DAD96580.1"/>
    <property type="molecule type" value="Genomic_DNA"/>
</dbReference>
<proteinExistence type="predicted"/>
<sequence length="126" mass="13503">MKTTTIFNKTEILHNLEFEAISVTVDKATTGTVTENGRKLLKAGTLLAGDGKSIFEDRTKKVKKLTGDATAQYVDGVALHDVDLTDGDSVVACVFKGTLREDKCNGGTVDANVKSKLNLIKFVKGV</sequence>
<organism evidence="1">
    <name type="scientific">Siphoviridae sp. ctSP74</name>
    <dbReference type="NCBI Taxonomy" id="2826343"/>
    <lineage>
        <taxon>Viruses</taxon>
        <taxon>Duplodnaviria</taxon>
        <taxon>Heunggongvirae</taxon>
        <taxon>Uroviricota</taxon>
        <taxon>Caudoviricetes</taxon>
    </lineage>
</organism>
<evidence type="ECO:0000313" key="1">
    <source>
        <dbReference type="EMBL" id="DAD96580.1"/>
    </source>
</evidence>
<protein>
    <submittedName>
        <fullName evidence="1">Head decoration protein</fullName>
    </submittedName>
</protein>
<accession>A0A8S5NQB9</accession>